<proteinExistence type="predicted"/>
<evidence type="ECO:0000313" key="2">
    <source>
        <dbReference type="Proteomes" id="UP001221757"/>
    </source>
</evidence>
<gene>
    <name evidence="1" type="ORF">B0H17DRAFT_1153886</name>
</gene>
<organism evidence="1 2">
    <name type="scientific">Mycena rosella</name>
    <name type="common">Pink bonnet</name>
    <name type="synonym">Agaricus rosellus</name>
    <dbReference type="NCBI Taxonomy" id="1033263"/>
    <lineage>
        <taxon>Eukaryota</taxon>
        <taxon>Fungi</taxon>
        <taxon>Dikarya</taxon>
        <taxon>Basidiomycota</taxon>
        <taxon>Agaricomycotina</taxon>
        <taxon>Agaricomycetes</taxon>
        <taxon>Agaricomycetidae</taxon>
        <taxon>Agaricales</taxon>
        <taxon>Marasmiineae</taxon>
        <taxon>Mycenaceae</taxon>
        <taxon>Mycena</taxon>
    </lineage>
</organism>
<dbReference type="Proteomes" id="UP001221757">
    <property type="component" value="Unassembled WGS sequence"/>
</dbReference>
<protein>
    <submittedName>
        <fullName evidence="1">Uncharacterized protein</fullName>
    </submittedName>
</protein>
<keyword evidence="2" id="KW-1185">Reference proteome</keyword>
<reference evidence="1" key="1">
    <citation type="submission" date="2023-03" db="EMBL/GenBank/DDBJ databases">
        <title>Massive genome expansion in bonnet fungi (Mycena s.s.) driven by repeated elements and novel gene families across ecological guilds.</title>
        <authorList>
            <consortium name="Lawrence Berkeley National Laboratory"/>
            <person name="Harder C.B."/>
            <person name="Miyauchi S."/>
            <person name="Viragh M."/>
            <person name="Kuo A."/>
            <person name="Thoen E."/>
            <person name="Andreopoulos B."/>
            <person name="Lu D."/>
            <person name="Skrede I."/>
            <person name="Drula E."/>
            <person name="Henrissat B."/>
            <person name="Morin E."/>
            <person name="Kohler A."/>
            <person name="Barry K."/>
            <person name="LaButti K."/>
            <person name="Morin E."/>
            <person name="Salamov A."/>
            <person name="Lipzen A."/>
            <person name="Mereny Z."/>
            <person name="Hegedus B."/>
            <person name="Baldrian P."/>
            <person name="Stursova M."/>
            <person name="Weitz H."/>
            <person name="Taylor A."/>
            <person name="Grigoriev I.V."/>
            <person name="Nagy L.G."/>
            <person name="Martin F."/>
            <person name="Kauserud H."/>
        </authorList>
    </citation>
    <scope>NUCLEOTIDE SEQUENCE</scope>
    <source>
        <strain evidence="1">CBHHK067</strain>
    </source>
</reference>
<accession>A0AAD7B1I9</accession>
<dbReference type="EMBL" id="JARKIE010001059">
    <property type="protein sequence ID" value="KAJ7607846.1"/>
    <property type="molecule type" value="Genomic_DNA"/>
</dbReference>
<comment type="caution">
    <text evidence="1">The sequence shown here is derived from an EMBL/GenBank/DDBJ whole genome shotgun (WGS) entry which is preliminary data.</text>
</comment>
<name>A0AAD7B1I9_MYCRO</name>
<sequence>MTAPTNAHINQSECSRAAVAGGTVLTARRSSWKRKKLGNLPDLSENLVQCFWEQSTVPVDSAVSTNYHLACIQPGSVPDSWACEACISTGIGWANCRYLGKSKKSKTGVCSMIHKTVPPWIMEPIRHPKQTQLKLTIEIGSSPGCLLHAGETRYQAVIIQVFNVGPTVREILQAHWKTAEGPLAVALKEDLMRSITLGFKMAYATNQITGLSNFDIFLDIDDQFLISINPCMSTELRAADD</sequence>
<dbReference type="AlphaFoldDB" id="A0AAD7B1I9"/>
<evidence type="ECO:0000313" key="1">
    <source>
        <dbReference type="EMBL" id="KAJ7607846.1"/>
    </source>
</evidence>